<reference evidence="1" key="1">
    <citation type="submission" date="2014-09" db="EMBL/GenBank/DDBJ databases">
        <authorList>
            <person name="Magalhaes I.L.F."/>
            <person name="Oliveira U."/>
            <person name="Santos F.R."/>
            <person name="Vidigal T.H.D.A."/>
            <person name="Brescovit A.D."/>
            <person name="Santos A.J."/>
        </authorList>
    </citation>
    <scope>NUCLEOTIDE SEQUENCE</scope>
    <source>
        <tissue evidence="1">Shoot tissue taken approximately 20 cm above the soil surface</tissue>
    </source>
</reference>
<organism evidence="1">
    <name type="scientific">Arundo donax</name>
    <name type="common">Giant reed</name>
    <name type="synonym">Donax arundinaceus</name>
    <dbReference type="NCBI Taxonomy" id="35708"/>
    <lineage>
        <taxon>Eukaryota</taxon>
        <taxon>Viridiplantae</taxon>
        <taxon>Streptophyta</taxon>
        <taxon>Embryophyta</taxon>
        <taxon>Tracheophyta</taxon>
        <taxon>Spermatophyta</taxon>
        <taxon>Magnoliopsida</taxon>
        <taxon>Liliopsida</taxon>
        <taxon>Poales</taxon>
        <taxon>Poaceae</taxon>
        <taxon>PACMAD clade</taxon>
        <taxon>Arundinoideae</taxon>
        <taxon>Arundineae</taxon>
        <taxon>Arundo</taxon>
    </lineage>
</organism>
<accession>A0A0A9F9X8</accession>
<name>A0A0A9F9X8_ARUDO</name>
<protein>
    <submittedName>
        <fullName evidence="1">Uncharacterized protein</fullName>
    </submittedName>
</protein>
<evidence type="ECO:0000313" key="1">
    <source>
        <dbReference type="EMBL" id="JAE09860.1"/>
    </source>
</evidence>
<dbReference type="AlphaFoldDB" id="A0A0A9F9X8"/>
<dbReference type="EMBL" id="GBRH01188036">
    <property type="protein sequence ID" value="JAE09860.1"/>
    <property type="molecule type" value="Transcribed_RNA"/>
</dbReference>
<proteinExistence type="predicted"/>
<reference evidence="1" key="2">
    <citation type="journal article" date="2015" name="Data Brief">
        <title>Shoot transcriptome of the giant reed, Arundo donax.</title>
        <authorList>
            <person name="Barrero R.A."/>
            <person name="Guerrero F.D."/>
            <person name="Moolhuijzen P."/>
            <person name="Goolsby J.A."/>
            <person name="Tidwell J."/>
            <person name="Bellgard S.E."/>
            <person name="Bellgard M.I."/>
        </authorList>
    </citation>
    <scope>NUCLEOTIDE SEQUENCE</scope>
    <source>
        <tissue evidence="1">Shoot tissue taken approximately 20 cm above the soil surface</tissue>
    </source>
</reference>
<sequence>MRFWRFAPYIQNGRLMLPLAFHDLHYRVQIELNPHCQCHVLWNSLLVLLLASLPPCRQTLAHLADLPSQ</sequence>